<dbReference type="Gene3D" id="3.20.20.100">
    <property type="entry name" value="NADP-dependent oxidoreductase domain"/>
    <property type="match status" value="1"/>
</dbReference>
<dbReference type="InterPro" id="IPR036812">
    <property type="entry name" value="NAD(P)_OxRdtase_dom_sf"/>
</dbReference>
<dbReference type="PANTHER" id="PTHR11732">
    <property type="entry name" value="ALDO/KETO REDUCTASE"/>
    <property type="match status" value="1"/>
</dbReference>
<dbReference type="SUPFAM" id="SSF51430">
    <property type="entry name" value="NAD(P)-linked oxidoreductase"/>
    <property type="match status" value="1"/>
</dbReference>
<dbReference type="Proteomes" id="UP000324800">
    <property type="component" value="Unassembled WGS sequence"/>
</dbReference>
<dbReference type="Pfam" id="PF00248">
    <property type="entry name" value="Aldo_ket_red"/>
    <property type="match status" value="1"/>
</dbReference>
<reference evidence="4 5" key="1">
    <citation type="submission" date="2019-03" db="EMBL/GenBank/DDBJ databases">
        <title>Single cell metagenomics reveals metabolic interactions within the superorganism composed of flagellate Streblomastix strix and complex community of Bacteroidetes bacteria on its surface.</title>
        <authorList>
            <person name="Treitli S.C."/>
            <person name="Kolisko M."/>
            <person name="Husnik F."/>
            <person name="Keeling P."/>
            <person name="Hampl V."/>
        </authorList>
    </citation>
    <scope>NUCLEOTIDE SEQUENCE [LARGE SCALE GENOMIC DNA]</scope>
    <source>
        <strain evidence="4">ST1C</strain>
    </source>
</reference>
<evidence type="ECO:0000259" key="3">
    <source>
        <dbReference type="Pfam" id="PF00248"/>
    </source>
</evidence>
<dbReference type="InterPro" id="IPR018170">
    <property type="entry name" value="Aldo/ket_reductase_CS"/>
</dbReference>
<proteinExistence type="predicted"/>
<feature type="binding site" evidence="1">
    <location>
        <position position="97"/>
    </location>
    <ligand>
        <name>substrate</name>
    </ligand>
</feature>
<evidence type="ECO:0000313" key="4">
    <source>
        <dbReference type="EMBL" id="KAA6381228.1"/>
    </source>
</evidence>
<sequence>MAFSTLRDGTKIPRVGLGTWESPTGAVAEAIKQAFDIGYRHFDLAWAIFDSKKAKREDLWITSKLWNSEHIPSRVIPALRETLAELGLSYLDLYLIHWPVSFAPNQGWFPKGPDGKILLDPKPPALIETWREMEKAVEIGLVKHIGVSNVNCALLNDLYSAATKKPEVLQVELHPYLQQGPLIEFARKLGVHVTGYSPLIRLGSVDAVDKKGRSLNITIDPVIVKIAQKHKKTPAQIALRWNIQRAPNVSIIPKSTKIERLRENFQILDFELDDNDLKEISALDRKYRVCYNLDLIGVPVFD</sequence>
<feature type="site" description="Lowers pKa of active site Tyr" evidence="2">
    <location>
        <position position="64"/>
    </location>
</feature>
<dbReference type="PIRSF" id="PIRSF000097">
    <property type="entry name" value="AKR"/>
    <property type="match status" value="1"/>
</dbReference>
<comment type="caution">
    <text evidence="4">The sequence shown here is derived from an EMBL/GenBank/DDBJ whole genome shotgun (WGS) entry which is preliminary data.</text>
</comment>
<name>A0A5J4VF45_9EUKA</name>
<dbReference type="GO" id="GO:0016491">
    <property type="term" value="F:oxidoreductase activity"/>
    <property type="evidence" value="ECO:0007669"/>
    <property type="project" value="InterPro"/>
</dbReference>
<dbReference type="PROSITE" id="PS00063">
    <property type="entry name" value="ALDOKETO_REDUCTASE_3"/>
    <property type="match status" value="1"/>
</dbReference>
<gene>
    <name evidence="4" type="ORF">EZS28_023246</name>
</gene>
<organism evidence="4 5">
    <name type="scientific">Streblomastix strix</name>
    <dbReference type="NCBI Taxonomy" id="222440"/>
    <lineage>
        <taxon>Eukaryota</taxon>
        <taxon>Metamonada</taxon>
        <taxon>Preaxostyla</taxon>
        <taxon>Oxymonadida</taxon>
        <taxon>Streblomastigidae</taxon>
        <taxon>Streblomastix</taxon>
    </lineage>
</organism>
<feature type="domain" description="NADP-dependent oxidoreductase" evidence="3">
    <location>
        <begin position="15"/>
        <end position="284"/>
    </location>
</feature>
<dbReference type="OrthoDB" id="416253at2759"/>
<evidence type="ECO:0000256" key="1">
    <source>
        <dbReference type="PIRSR" id="PIRSR000097-2"/>
    </source>
</evidence>
<dbReference type="InterPro" id="IPR023210">
    <property type="entry name" value="NADP_OxRdtase_dom"/>
</dbReference>
<dbReference type="PRINTS" id="PR00069">
    <property type="entry name" value="ALDKETRDTASE"/>
</dbReference>
<evidence type="ECO:0000313" key="5">
    <source>
        <dbReference type="Proteomes" id="UP000324800"/>
    </source>
</evidence>
<evidence type="ECO:0000256" key="2">
    <source>
        <dbReference type="PIRSR" id="PIRSR000097-3"/>
    </source>
</evidence>
<dbReference type="AlphaFoldDB" id="A0A5J4VF45"/>
<dbReference type="InterPro" id="IPR020471">
    <property type="entry name" value="AKR"/>
</dbReference>
<dbReference type="EMBL" id="SNRW01007443">
    <property type="protein sequence ID" value="KAA6381228.1"/>
    <property type="molecule type" value="Genomic_DNA"/>
</dbReference>
<protein>
    <submittedName>
        <fullName evidence="4">Putative Alcohol dehydrogenase</fullName>
    </submittedName>
</protein>
<accession>A0A5J4VF45</accession>